<dbReference type="EnsemblPlants" id="EMT12820">
    <property type="protein sequence ID" value="EMT12820"/>
    <property type="gene ID" value="F775_31077"/>
</dbReference>
<name>M8BFD8_AEGTA</name>
<evidence type="ECO:0000313" key="2">
    <source>
        <dbReference type="EnsemblPlants" id="EMT12820"/>
    </source>
</evidence>
<sequence>MQLQEHTGMLSIPELHDHIACDRVWSRRLQHWHGNMLLDMGMAAAAIHAKMAVLIIIISFLLDVLMLRLPVTSVYQPTSSTELSIGLVMHRRPTRAELAVVSL</sequence>
<keyword evidence="1" id="KW-0812">Transmembrane</keyword>
<keyword evidence="1" id="KW-1133">Transmembrane helix</keyword>
<dbReference type="EnsemblPlants" id="EMT05448">
    <property type="protein sequence ID" value="EMT05448"/>
    <property type="gene ID" value="F775_26681"/>
</dbReference>
<reference evidence="2" key="1">
    <citation type="submission" date="2015-06" db="UniProtKB">
        <authorList>
            <consortium name="EnsemblPlants"/>
        </authorList>
    </citation>
    <scope>IDENTIFICATION</scope>
</reference>
<keyword evidence="1" id="KW-0472">Membrane</keyword>
<proteinExistence type="predicted"/>
<evidence type="ECO:0000256" key="1">
    <source>
        <dbReference type="SAM" id="Phobius"/>
    </source>
</evidence>
<protein>
    <submittedName>
        <fullName evidence="2">Uncharacterized protein</fullName>
    </submittedName>
</protein>
<feature type="transmembrane region" description="Helical" evidence="1">
    <location>
        <begin position="37"/>
        <end position="62"/>
    </location>
</feature>
<dbReference type="AlphaFoldDB" id="M8BFD8"/>
<accession>M8BFD8</accession>
<organism evidence="2">
    <name type="scientific">Aegilops tauschii</name>
    <name type="common">Tausch's goatgrass</name>
    <name type="synonym">Aegilops squarrosa</name>
    <dbReference type="NCBI Taxonomy" id="37682"/>
    <lineage>
        <taxon>Eukaryota</taxon>
        <taxon>Viridiplantae</taxon>
        <taxon>Streptophyta</taxon>
        <taxon>Embryophyta</taxon>
        <taxon>Tracheophyta</taxon>
        <taxon>Spermatophyta</taxon>
        <taxon>Magnoliopsida</taxon>
        <taxon>Liliopsida</taxon>
        <taxon>Poales</taxon>
        <taxon>Poaceae</taxon>
        <taxon>BOP clade</taxon>
        <taxon>Pooideae</taxon>
        <taxon>Triticodae</taxon>
        <taxon>Triticeae</taxon>
        <taxon>Triticinae</taxon>
        <taxon>Aegilops</taxon>
    </lineage>
</organism>